<comment type="caution">
    <text evidence="1">The sequence shown here is derived from an EMBL/GenBank/DDBJ whole genome shotgun (WGS) entry which is preliminary data.</text>
</comment>
<organism evidence="1">
    <name type="scientific">marine sediment metagenome</name>
    <dbReference type="NCBI Taxonomy" id="412755"/>
    <lineage>
        <taxon>unclassified sequences</taxon>
        <taxon>metagenomes</taxon>
        <taxon>ecological metagenomes</taxon>
    </lineage>
</organism>
<gene>
    <name evidence="1" type="ORF">LCGC14_1157130</name>
</gene>
<dbReference type="EMBL" id="LAZR01005610">
    <property type="protein sequence ID" value="KKM98523.1"/>
    <property type="molecule type" value="Genomic_DNA"/>
</dbReference>
<name>A0A0F9LYR2_9ZZZZ</name>
<dbReference type="AlphaFoldDB" id="A0A0F9LYR2"/>
<proteinExistence type="predicted"/>
<accession>A0A0F9LYR2</accession>
<protein>
    <submittedName>
        <fullName evidence="1">Uncharacterized protein</fullName>
    </submittedName>
</protein>
<evidence type="ECO:0000313" key="1">
    <source>
        <dbReference type="EMBL" id="KKM98523.1"/>
    </source>
</evidence>
<sequence>MRKKVWLVRQDDGGYSIFVGPKPYLSDTWYNDCDNIIRNLCKNLVKQWFGLKKHIRIGTCIQGYFNVSFKPIMRKK</sequence>
<reference evidence="1" key="1">
    <citation type="journal article" date="2015" name="Nature">
        <title>Complex archaea that bridge the gap between prokaryotes and eukaryotes.</title>
        <authorList>
            <person name="Spang A."/>
            <person name="Saw J.H."/>
            <person name="Jorgensen S.L."/>
            <person name="Zaremba-Niedzwiedzka K."/>
            <person name="Martijn J."/>
            <person name="Lind A.E."/>
            <person name="van Eijk R."/>
            <person name="Schleper C."/>
            <person name="Guy L."/>
            <person name="Ettema T.J."/>
        </authorList>
    </citation>
    <scope>NUCLEOTIDE SEQUENCE</scope>
</reference>